<keyword evidence="5" id="KW-0433">Leucine-rich repeat</keyword>
<feature type="binding site" evidence="19">
    <location>
        <position position="437"/>
    </location>
    <ligand>
        <name>ATP</name>
        <dbReference type="ChEBI" id="CHEBI:30616"/>
    </ligand>
</feature>
<dbReference type="PANTHER" id="PTHR48005">
    <property type="entry name" value="LEUCINE RICH REPEAT KINASE 2"/>
    <property type="match status" value="1"/>
</dbReference>
<evidence type="ECO:0000256" key="5">
    <source>
        <dbReference type="ARBA" id="ARBA00022614"/>
    </source>
</evidence>
<dbReference type="PROSITE" id="PS00109">
    <property type="entry name" value="PROTEIN_KINASE_TYR"/>
    <property type="match status" value="1"/>
</dbReference>
<proteinExistence type="predicted"/>
<dbReference type="Gene3D" id="3.30.200.20">
    <property type="entry name" value="Phosphorylase Kinase, domain 1"/>
    <property type="match status" value="1"/>
</dbReference>
<dbReference type="PROSITE" id="PS00107">
    <property type="entry name" value="PROTEIN_KINASE_ATP"/>
    <property type="match status" value="1"/>
</dbReference>
<sequence length="699" mass="76868">MASFFAICFPIITTAILLTIAASPTVTANSEAEALKSSGWWSSHYTKSVSDHCKWAAITCDVGGNVVEIAPAPGPFAGWLGGRLGELNFLALPHLLRLNLGSAGLNGTIPAQIGVLSKLTILDLSFNSLVGAIPAQLGALSKLTYLNLPFNSLTGVIPTQICALSNLIFLDLSSNSLTGAIPTQIGALSKLKYLYLSKNNLTGEVPPDIGQLYRLLFLDLSHNNLNGIIPPKIATLPVIKYIIFNRESKPGNPVFGLVEASRYNELFLQINLSHNNLSGSIPRDLFELGTSEFGTVDLSYNALEGLIPIDILCELPKCVVFPNAKLFNYSGSITSSNKEESHRNYTTIFVSIAVLFGLLFLGGGFFLLKIKAKKSNQEPLSTSEGDIFKIWNFNGKIAYEDIVKATEDFHIRYCIGTGGYGSVYRAELPNGRVVALKKLHRLERENPTYDKCFKNEAEILQGIRHQNIVRLFGYCLHNRCMFLIYEYVERGSLFCILRDENEAGELDWVKRANVVKGVAHALSYMHHDCDPPILHRDVSSNNILLDSKLKARLADFGIARLLDPHSSNQTQIAGTRGYIAPELAYTMVVNEKCDVYSFGVVALETMCGSHPGEFINSMARKSGENDIILQDFIDRRLSPPANIMVASDVIRIVSIALACLNPNPKSRPSMKQVSQELLVCRPPKIARPLNTISMLELMN</sequence>
<evidence type="ECO:0000256" key="17">
    <source>
        <dbReference type="ARBA" id="ARBA00047899"/>
    </source>
</evidence>
<evidence type="ECO:0000256" key="16">
    <source>
        <dbReference type="ARBA" id="ARBA00023180"/>
    </source>
</evidence>
<keyword evidence="11 23" id="KW-0418">Kinase</keyword>
<dbReference type="Gene3D" id="1.10.510.10">
    <property type="entry name" value="Transferase(Phosphotransferase) domain 1"/>
    <property type="match status" value="1"/>
</dbReference>
<dbReference type="SUPFAM" id="SSF52058">
    <property type="entry name" value="L domain-like"/>
    <property type="match status" value="1"/>
</dbReference>
<dbReference type="GO" id="GO:0005524">
    <property type="term" value="F:ATP binding"/>
    <property type="evidence" value="ECO:0007669"/>
    <property type="project" value="UniProtKB-UniRule"/>
</dbReference>
<dbReference type="GO" id="GO:0004674">
    <property type="term" value="F:protein serine/threonine kinase activity"/>
    <property type="evidence" value="ECO:0007669"/>
    <property type="project" value="UniProtKB-KW"/>
</dbReference>
<keyword evidence="3" id="KW-0723">Serine/threonine-protein kinase</keyword>
<dbReference type="EMBL" id="JACGWJ010000010">
    <property type="protein sequence ID" value="KAL0392662.1"/>
    <property type="molecule type" value="Genomic_DNA"/>
</dbReference>
<dbReference type="InterPro" id="IPR051420">
    <property type="entry name" value="Ser_Thr_Kinases_DiverseReg"/>
</dbReference>
<evidence type="ECO:0000313" key="23">
    <source>
        <dbReference type="EMBL" id="KAL0392662.1"/>
    </source>
</evidence>
<keyword evidence="12 19" id="KW-0067">ATP-binding</keyword>
<reference evidence="23" key="2">
    <citation type="journal article" date="2024" name="Plant">
        <title>Genomic evolution and insights into agronomic trait innovations of Sesamum species.</title>
        <authorList>
            <person name="Miao H."/>
            <person name="Wang L."/>
            <person name="Qu L."/>
            <person name="Liu H."/>
            <person name="Sun Y."/>
            <person name="Le M."/>
            <person name="Wang Q."/>
            <person name="Wei S."/>
            <person name="Zheng Y."/>
            <person name="Lin W."/>
            <person name="Duan Y."/>
            <person name="Cao H."/>
            <person name="Xiong S."/>
            <person name="Wang X."/>
            <person name="Wei L."/>
            <person name="Li C."/>
            <person name="Ma Q."/>
            <person name="Ju M."/>
            <person name="Zhao R."/>
            <person name="Li G."/>
            <person name="Mu C."/>
            <person name="Tian Q."/>
            <person name="Mei H."/>
            <person name="Zhang T."/>
            <person name="Gao T."/>
            <person name="Zhang H."/>
        </authorList>
    </citation>
    <scope>NUCLEOTIDE SEQUENCE</scope>
    <source>
        <strain evidence="23">G02</strain>
    </source>
</reference>
<dbReference type="Pfam" id="PF00069">
    <property type="entry name" value="Pkinase"/>
    <property type="match status" value="1"/>
</dbReference>
<keyword evidence="13 20" id="KW-1133">Transmembrane helix</keyword>
<dbReference type="GO" id="GO:0016020">
    <property type="term" value="C:membrane"/>
    <property type="evidence" value="ECO:0007669"/>
    <property type="project" value="UniProtKB-SubCell"/>
</dbReference>
<dbReference type="GO" id="GO:0006952">
    <property type="term" value="P:defense response"/>
    <property type="evidence" value="ECO:0007669"/>
    <property type="project" value="UniProtKB-ARBA"/>
</dbReference>
<keyword evidence="4" id="KW-0597">Phosphoprotein</keyword>
<evidence type="ECO:0000256" key="18">
    <source>
        <dbReference type="ARBA" id="ARBA00048679"/>
    </source>
</evidence>
<evidence type="ECO:0000256" key="10">
    <source>
        <dbReference type="ARBA" id="ARBA00022741"/>
    </source>
</evidence>
<accession>A0AAW2SKS2</accession>
<dbReference type="SMART" id="SM00369">
    <property type="entry name" value="LRR_TYP"/>
    <property type="match status" value="3"/>
</dbReference>
<evidence type="ECO:0000256" key="1">
    <source>
        <dbReference type="ARBA" id="ARBA00004479"/>
    </source>
</evidence>
<evidence type="ECO:0000256" key="8">
    <source>
        <dbReference type="ARBA" id="ARBA00022729"/>
    </source>
</evidence>
<organism evidence="23">
    <name type="scientific">Sesamum radiatum</name>
    <name type="common">Black benniseed</name>
    <dbReference type="NCBI Taxonomy" id="300843"/>
    <lineage>
        <taxon>Eukaryota</taxon>
        <taxon>Viridiplantae</taxon>
        <taxon>Streptophyta</taxon>
        <taxon>Embryophyta</taxon>
        <taxon>Tracheophyta</taxon>
        <taxon>Spermatophyta</taxon>
        <taxon>Magnoliopsida</taxon>
        <taxon>eudicotyledons</taxon>
        <taxon>Gunneridae</taxon>
        <taxon>Pentapetalae</taxon>
        <taxon>asterids</taxon>
        <taxon>lamiids</taxon>
        <taxon>Lamiales</taxon>
        <taxon>Pedaliaceae</taxon>
        <taxon>Sesamum</taxon>
    </lineage>
</organism>
<evidence type="ECO:0000256" key="14">
    <source>
        <dbReference type="ARBA" id="ARBA00023136"/>
    </source>
</evidence>
<evidence type="ECO:0000256" key="9">
    <source>
        <dbReference type="ARBA" id="ARBA00022737"/>
    </source>
</evidence>
<dbReference type="SUPFAM" id="SSF56112">
    <property type="entry name" value="Protein kinase-like (PK-like)"/>
    <property type="match status" value="1"/>
</dbReference>
<dbReference type="AlphaFoldDB" id="A0AAW2SKS2"/>
<keyword evidence="16" id="KW-0325">Glycoprotein</keyword>
<keyword evidence="8 21" id="KW-0732">Signal</keyword>
<comment type="caution">
    <text evidence="23">The sequence shown here is derived from an EMBL/GenBank/DDBJ whole genome shotgun (WGS) entry which is preliminary data.</text>
</comment>
<evidence type="ECO:0000256" key="21">
    <source>
        <dbReference type="SAM" id="SignalP"/>
    </source>
</evidence>
<evidence type="ECO:0000256" key="19">
    <source>
        <dbReference type="PROSITE-ProRule" id="PRU10141"/>
    </source>
</evidence>
<dbReference type="InterPro" id="IPR017441">
    <property type="entry name" value="Protein_kinase_ATP_BS"/>
</dbReference>
<dbReference type="InterPro" id="IPR011009">
    <property type="entry name" value="Kinase-like_dom_sf"/>
</dbReference>
<dbReference type="InterPro" id="IPR008266">
    <property type="entry name" value="Tyr_kinase_AS"/>
</dbReference>
<keyword evidence="14 20" id="KW-0472">Membrane</keyword>
<feature type="signal peptide" evidence="21">
    <location>
        <begin position="1"/>
        <end position="28"/>
    </location>
</feature>
<dbReference type="FunFam" id="3.80.10.10:FF:000400">
    <property type="entry name" value="Nuclear pore complex protein NUP107"/>
    <property type="match status" value="1"/>
</dbReference>
<feature type="transmembrane region" description="Helical" evidence="20">
    <location>
        <begin position="345"/>
        <end position="368"/>
    </location>
</feature>
<comment type="catalytic activity">
    <reaction evidence="17">
        <text>L-threonyl-[protein] + ATP = O-phospho-L-threonyl-[protein] + ADP + H(+)</text>
        <dbReference type="Rhea" id="RHEA:46608"/>
        <dbReference type="Rhea" id="RHEA-COMP:11060"/>
        <dbReference type="Rhea" id="RHEA-COMP:11605"/>
        <dbReference type="ChEBI" id="CHEBI:15378"/>
        <dbReference type="ChEBI" id="CHEBI:30013"/>
        <dbReference type="ChEBI" id="CHEBI:30616"/>
        <dbReference type="ChEBI" id="CHEBI:61977"/>
        <dbReference type="ChEBI" id="CHEBI:456216"/>
        <dbReference type="EC" id="2.7.11.1"/>
    </reaction>
</comment>
<dbReference type="FunFam" id="3.30.200.20:FF:000309">
    <property type="entry name" value="Leucine-rich repeat receptor protein kinase MSP1"/>
    <property type="match status" value="1"/>
</dbReference>
<keyword evidence="6" id="KW-0808">Transferase</keyword>
<feature type="domain" description="Protein kinase" evidence="22">
    <location>
        <begin position="409"/>
        <end position="678"/>
    </location>
</feature>
<evidence type="ECO:0000256" key="12">
    <source>
        <dbReference type="ARBA" id="ARBA00022840"/>
    </source>
</evidence>
<evidence type="ECO:0000259" key="22">
    <source>
        <dbReference type="PROSITE" id="PS50011"/>
    </source>
</evidence>
<evidence type="ECO:0000256" key="7">
    <source>
        <dbReference type="ARBA" id="ARBA00022692"/>
    </source>
</evidence>
<dbReference type="PANTHER" id="PTHR48005:SF16">
    <property type="entry name" value="MDIS1-INTERACTING RECEPTOR LIKE KINASE 2-LIKE ISOFORM X1"/>
    <property type="match status" value="1"/>
</dbReference>
<evidence type="ECO:0000256" key="11">
    <source>
        <dbReference type="ARBA" id="ARBA00022777"/>
    </source>
</evidence>
<dbReference type="FunFam" id="1.10.510.10:FF:000445">
    <property type="entry name" value="MDIS1-interacting receptor like kinase 2"/>
    <property type="match status" value="1"/>
</dbReference>
<dbReference type="PROSITE" id="PS50011">
    <property type="entry name" value="PROTEIN_KINASE_DOM"/>
    <property type="match status" value="1"/>
</dbReference>
<dbReference type="Gene3D" id="3.80.10.10">
    <property type="entry name" value="Ribonuclease Inhibitor"/>
    <property type="match status" value="2"/>
</dbReference>
<evidence type="ECO:0000256" key="20">
    <source>
        <dbReference type="SAM" id="Phobius"/>
    </source>
</evidence>
<comment type="catalytic activity">
    <reaction evidence="18">
        <text>L-seryl-[protein] + ATP = O-phospho-L-seryl-[protein] + ADP + H(+)</text>
        <dbReference type="Rhea" id="RHEA:17989"/>
        <dbReference type="Rhea" id="RHEA-COMP:9863"/>
        <dbReference type="Rhea" id="RHEA-COMP:11604"/>
        <dbReference type="ChEBI" id="CHEBI:15378"/>
        <dbReference type="ChEBI" id="CHEBI:29999"/>
        <dbReference type="ChEBI" id="CHEBI:30616"/>
        <dbReference type="ChEBI" id="CHEBI:83421"/>
        <dbReference type="ChEBI" id="CHEBI:456216"/>
        <dbReference type="EC" id="2.7.11.1"/>
    </reaction>
</comment>
<feature type="chain" id="PRO_5043643624" description="non-specific serine/threonine protein kinase" evidence="21">
    <location>
        <begin position="29"/>
        <end position="699"/>
    </location>
</feature>
<evidence type="ECO:0000256" key="15">
    <source>
        <dbReference type="ARBA" id="ARBA00023170"/>
    </source>
</evidence>
<evidence type="ECO:0000256" key="3">
    <source>
        <dbReference type="ARBA" id="ARBA00022527"/>
    </source>
</evidence>
<dbReference type="Pfam" id="PF00560">
    <property type="entry name" value="LRR_1"/>
    <property type="match status" value="3"/>
</dbReference>
<dbReference type="Pfam" id="PF13855">
    <property type="entry name" value="LRR_8"/>
    <property type="match status" value="1"/>
</dbReference>
<dbReference type="InterPro" id="IPR032675">
    <property type="entry name" value="LRR_dom_sf"/>
</dbReference>
<protein>
    <recommendedName>
        <fullName evidence="2">non-specific serine/threonine protein kinase</fullName>
        <ecNumber evidence="2">2.7.11.1</ecNumber>
    </recommendedName>
</protein>
<dbReference type="GO" id="GO:0051707">
    <property type="term" value="P:response to other organism"/>
    <property type="evidence" value="ECO:0007669"/>
    <property type="project" value="UniProtKB-ARBA"/>
</dbReference>
<dbReference type="InterPro" id="IPR001611">
    <property type="entry name" value="Leu-rich_rpt"/>
</dbReference>
<keyword evidence="10 19" id="KW-0547">Nucleotide-binding</keyword>
<gene>
    <name evidence="23" type="ORF">Sradi_2489000</name>
</gene>
<keyword evidence="9" id="KW-0677">Repeat</keyword>
<dbReference type="InterPro" id="IPR003591">
    <property type="entry name" value="Leu-rich_rpt_typical-subtyp"/>
</dbReference>
<name>A0AAW2SKS2_SESRA</name>
<evidence type="ECO:0000256" key="13">
    <source>
        <dbReference type="ARBA" id="ARBA00022989"/>
    </source>
</evidence>
<keyword evidence="7 20" id="KW-0812">Transmembrane</keyword>
<reference evidence="23" key="1">
    <citation type="submission" date="2020-06" db="EMBL/GenBank/DDBJ databases">
        <authorList>
            <person name="Li T."/>
            <person name="Hu X."/>
            <person name="Zhang T."/>
            <person name="Song X."/>
            <person name="Zhang H."/>
            <person name="Dai N."/>
            <person name="Sheng W."/>
            <person name="Hou X."/>
            <person name="Wei L."/>
        </authorList>
    </citation>
    <scope>NUCLEOTIDE SEQUENCE</scope>
    <source>
        <strain evidence="23">G02</strain>
        <tissue evidence="23">Leaf</tissue>
    </source>
</reference>
<dbReference type="PRINTS" id="PR00019">
    <property type="entry name" value="LEURICHRPT"/>
</dbReference>
<evidence type="ECO:0000256" key="4">
    <source>
        <dbReference type="ARBA" id="ARBA00022553"/>
    </source>
</evidence>
<evidence type="ECO:0000256" key="2">
    <source>
        <dbReference type="ARBA" id="ARBA00012513"/>
    </source>
</evidence>
<comment type="subcellular location">
    <subcellularLocation>
        <location evidence="1">Membrane</location>
        <topology evidence="1">Single-pass type I membrane protein</topology>
    </subcellularLocation>
</comment>
<evidence type="ECO:0000256" key="6">
    <source>
        <dbReference type="ARBA" id="ARBA00022679"/>
    </source>
</evidence>
<dbReference type="EC" id="2.7.11.1" evidence="2"/>
<keyword evidence="15 23" id="KW-0675">Receptor</keyword>
<dbReference type="InterPro" id="IPR000719">
    <property type="entry name" value="Prot_kinase_dom"/>
</dbReference>